<proteinExistence type="inferred from homology"/>
<feature type="domain" description="Peptidase M16 N-terminal" evidence="2">
    <location>
        <begin position="11"/>
        <end position="155"/>
    </location>
</feature>
<evidence type="ECO:0000313" key="4">
    <source>
        <dbReference type="EMBL" id="KIS24563.1"/>
    </source>
</evidence>
<name>A0A0D1A195_CLOBO</name>
<dbReference type="InterPro" id="IPR011249">
    <property type="entry name" value="Metalloenz_LuxS/M16"/>
</dbReference>
<dbReference type="SUPFAM" id="SSF63411">
    <property type="entry name" value="LuxS/MPP-like metallohydrolase"/>
    <property type="match status" value="2"/>
</dbReference>
<sequence length="405" mass="47620">MEKLKLENGIKVVYEKTLSNISSISIGFNAGALEEKDEFPFGTAHAVEHMVSKGTFNRTEKEINILADSIFGFENAMTNYPYVVYYGCFLKEDLKKALDFYSDILLNPKFEEKAFQEEKSIILEELKEWREDPYQFCEDQMLKNSFRERRIKELIIGNEKSIRNITLNHLKDFYNAYYTPGNCVITIVTSMDKEEIIKSVKKFFENFNKPYRKTEKVRYENRKENIYTNYKEGMEGAKIIYSYDIHSLNKEEIIALKIFNEIFAEGTSSILFHNIRTKNSLAYDVGSNFKNERGIKLFDFYMGTSKEKVSKAINIMDKILEEIIDNEEYFTKENIRRALKSIKLKKAIRHEMSIRLALDITTSELMYKDSLNIDYSIEDLSLIKEENIKKVLKKVFKNKVIQILQ</sequence>
<evidence type="ECO:0000259" key="2">
    <source>
        <dbReference type="Pfam" id="PF00675"/>
    </source>
</evidence>
<dbReference type="Pfam" id="PF00675">
    <property type="entry name" value="Peptidase_M16"/>
    <property type="match status" value="1"/>
</dbReference>
<dbReference type="PATRIC" id="fig|1379739.3.peg.3111"/>
<comment type="caution">
    <text evidence="4">The sequence shown here is derived from an EMBL/GenBank/DDBJ whole genome shotgun (WGS) entry which is preliminary data.</text>
</comment>
<comment type="similarity">
    <text evidence="1">Belongs to the peptidase M16 family.</text>
</comment>
<dbReference type="AlphaFoldDB" id="A0A0D1A195"/>
<accession>A0A0D1A195</accession>
<dbReference type="RefSeq" id="WP_043032218.1">
    <property type="nucleotide sequence ID" value="NZ_JXSU01000007.1"/>
</dbReference>
<evidence type="ECO:0000313" key="5">
    <source>
        <dbReference type="Proteomes" id="UP000032250"/>
    </source>
</evidence>
<dbReference type="Pfam" id="PF05193">
    <property type="entry name" value="Peptidase_M16_C"/>
    <property type="match status" value="1"/>
</dbReference>
<reference evidence="4 5" key="1">
    <citation type="submission" date="2014-06" db="EMBL/GenBank/DDBJ databases">
        <title>Genome characterization of distinct group I Clostridium botulinum lineages.</title>
        <authorList>
            <person name="Giordani F."/>
            <person name="Anselmo A."/>
            <person name="Fillo S."/>
            <person name="Palozzi A.M."/>
            <person name="Fortunato A."/>
            <person name="Gentile B."/>
            <person name="Ciammaruconi A."/>
            <person name="Anniballi F."/>
            <person name="De Medici D."/>
            <person name="Lista F."/>
        </authorList>
    </citation>
    <scope>NUCLEOTIDE SEQUENCE [LARGE SCALE GENOMIC DNA]</scope>
    <source>
        <strain evidence="4 5">B2 450</strain>
    </source>
</reference>
<dbReference type="InterPro" id="IPR011765">
    <property type="entry name" value="Pept_M16_N"/>
</dbReference>
<evidence type="ECO:0000256" key="1">
    <source>
        <dbReference type="ARBA" id="ARBA00007261"/>
    </source>
</evidence>
<gene>
    <name evidence="4" type="ORF">N495_13615</name>
</gene>
<dbReference type="HOGENOM" id="CLU_009902_3_2_9"/>
<dbReference type="EMBL" id="JXSU01000007">
    <property type="protein sequence ID" value="KIS24563.1"/>
    <property type="molecule type" value="Genomic_DNA"/>
</dbReference>
<dbReference type="InterPro" id="IPR007863">
    <property type="entry name" value="Peptidase_M16_C"/>
</dbReference>
<feature type="domain" description="Peptidase M16 C-terminal" evidence="3">
    <location>
        <begin position="164"/>
        <end position="340"/>
    </location>
</feature>
<dbReference type="Proteomes" id="UP000032250">
    <property type="component" value="Unassembled WGS sequence"/>
</dbReference>
<dbReference type="OrthoDB" id="9811314at2"/>
<dbReference type="PANTHER" id="PTHR11851">
    <property type="entry name" value="METALLOPROTEASE"/>
    <property type="match status" value="1"/>
</dbReference>
<evidence type="ECO:0000259" key="3">
    <source>
        <dbReference type="Pfam" id="PF05193"/>
    </source>
</evidence>
<dbReference type="Gene3D" id="3.30.830.10">
    <property type="entry name" value="Metalloenzyme, LuxS/M16 peptidase-like"/>
    <property type="match status" value="2"/>
</dbReference>
<dbReference type="PANTHER" id="PTHR11851:SF49">
    <property type="entry name" value="MITOCHONDRIAL-PROCESSING PEPTIDASE SUBUNIT ALPHA"/>
    <property type="match status" value="1"/>
</dbReference>
<dbReference type="InterPro" id="IPR050361">
    <property type="entry name" value="MPP/UQCRC_Complex"/>
</dbReference>
<dbReference type="GO" id="GO:0046872">
    <property type="term" value="F:metal ion binding"/>
    <property type="evidence" value="ECO:0007669"/>
    <property type="project" value="InterPro"/>
</dbReference>
<organism evidence="4 5">
    <name type="scientific">Clostridium botulinum B2 450</name>
    <dbReference type="NCBI Taxonomy" id="1379739"/>
    <lineage>
        <taxon>Bacteria</taxon>
        <taxon>Bacillati</taxon>
        <taxon>Bacillota</taxon>
        <taxon>Clostridia</taxon>
        <taxon>Eubacteriales</taxon>
        <taxon>Clostridiaceae</taxon>
        <taxon>Clostridium</taxon>
    </lineage>
</organism>
<protein>
    <submittedName>
        <fullName evidence="4">Peptidase M16</fullName>
    </submittedName>
</protein>